<reference evidence="2 3" key="1">
    <citation type="submission" date="2019-12" db="EMBL/GenBank/DDBJ databases">
        <authorList>
            <person name="Yang R."/>
        </authorList>
    </citation>
    <scope>NUCLEOTIDE SEQUENCE [LARGE SCALE GENOMIC DNA]</scope>
    <source>
        <strain evidence="2 3">DONG20-135</strain>
    </source>
</reference>
<dbReference type="InterPro" id="IPR019533">
    <property type="entry name" value="Peptidase_S26"/>
</dbReference>
<proteinExistence type="predicted"/>
<evidence type="ECO:0000256" key="1">
    <source>
        <dbReference type="SAM" id="Phobius"/>
    </source>
</evidence>
<sequence length="289" mass="33797">MKLFKKIMSWVSTILIASILIYFVGMYFWPDEISEFAGYRFYTILTGSMEPTIPTDSLVLTKLVPEDEKIKPNSIITFHADRFGNDIVLTHYFRTTEKNQKGETIYRTQAEGVDKYDDYQTKRKDIIGTYVGHVPFMGKVFRFLQSTWGIMTLLAILVMLIINRIISMRLDKAEDNGDKVVFKEKQHRHKSDDPNQGIIIRDTDMLVMKHSMQMRGIVVNQTTQNITFLKVKIKFTDKEGHVIDSVPWYMVGAEGLGLHEEKRWSCTIERDDRIEKCQFEILSCRRSWK</sequence>
<keyword evidence="1" id="KW-1133">Transmembrane helix</keyword>
<dbReference type="AlphaFoldDB" id="A0A6N8U9L6"/>
<dbReference type="CDD" id="cd06530">
    <property type="entry name" value="S26_SPase_I"/>
    <property type="match status" value="1"/>
</dbReference>
<organism evidence="2 3">
    <name type="scientific">Copranaerobaculum intestinale</name>
    <dbReference type="NCBI Taxonomy" id="2692629"/>
    <lineage>
        <taxon>Bacteria</taxon>
        <taxon>Bacillati</taxon>
        <taxon>Bacillota</taxon>
        <taxon>Erysipelotrichia</taxon>
        <taxon>Erysipelotrichales</taxon>
        <taxon>Erysipelotrichaceae</taxon>
        <taxon>Copranaerobaculum</taxon>
    </lineage>
</organism>
<evidence type="ECO:0008006" key="4">
    <source>
        <dbReference type="Google" id="ProtNLM"/>
    </source>
</evidence>
<accession>A0A6N8U9L6</accession>
<feature type="transmembrane region" description="Helical" evidence="1">
    <location>
        <begin position="7"/>
        <end position="29"/>
    </location>
</feature>
<gene>
    <name evidence="2" type="ORF">GSF08_01035</name>
</gene>
<protein>
    <recommendedName>
        <fullName evidence="4">Signal peptidase I</fullName>
    </recommendedName>
</protein>
<dbReference type="RefSeq" id="WP_160624019.1">
    <property type="nucleotide sequence ID" value="NZ_WUUQ01000001.1"/>
</dbReference>
<keyword evidence="1" id="KW-0472">Membrane</keyword>
<name>A0A6N8U9L6_9FIRM</name>
<dbReference type="EMBL" id="WUUQ01000001">
    <property type="protein sequence ID" value="MXQ72527.1"/>
    <property type="molecule type" value="Genomic_DNA"/>
</dbReference>
<feature type="transmembrane region" description="Helical" evidence="1">
    <location>
        <begin position="143"/>
        <end position="162"/>
    </location>
</feature>
<keyword evidence="3" id="KW-1185">Reference proteome</keyword>
<dbReference type="GO" id="GO:0004252">
    <property type="term" value="F:serine-type endopeptidase activity"/>
    <property type="evidence" value="ECO:0007669"/>
    <property type="project" value="InterPro"/>
</dbReference>
<reference evidence="2 3" key="2">
    <citation type="submission" date="2020-01" db="EMBL/GenBank/DDBJ databases">
        <title>Clostridiaceae sp. nov. isolated from the gut of human by culturomics.</title>
        <authorList>
            <person name="Chang Y."/>
        </authorList>
    </citation>
    <scope>NUCLEOTIDE SEQUENCE [LARGE SCALE GENOMIC DNA]</scope>
    <source>
        <strain evidence="2 3">DONG20-135</strain>
    </source>
</reference>
<dbReference type="GO" id="GO:0006465">
    <property type="term" value="P:signal peptide processing"/>
    <property type="evidence" value="ECO:0007669"/>
    <property type="project" value="InterPro"/>
</dbReference>
<evidence type="ECO:0000313" key="2">
    <source>
        <dbReference type="EMBL" id="MXQ72527.1"/>
    </source>
</evidence>
<dbReference type="Proteomes" id="UP000434036">
    <property type="component" value="Unassembled WGS sequence"/>
</dbReference>
<evidence type="ECO:0000313" key="3">
    <source>
        <dbReference type="Proteomes" id="UP000434036"/>
    </source>
</evidence>
<keyword evidence="1" id="KW-0812">Transmembrane</keyword>
<comment type="caution">
    <text evidence="2">The sequence shown here is derived from an EMBL/GenBank/DDBJ whole genome shotgun (WGS) entry which is preliminary data.</text>
</comment>